<keyword evidence="3" id="KW-0813">Transport</keyword>
<reference evidence="7 8" key="1">
    <citation type="submission" date="2018-12" db="EMBL/GenBank/DDBJ databases">
        <authorList>
            <consortium name="Pathogen Informatics"/>
        </authorList>
    </citation>
    <scope>NUCLEOTIDE SEQUENCE [LARGE SCALE GENOMIC DNA]</scope>
    <source>
        <strain evidence="7 8">NCTC10741</strain>
    </source>
</reference>
<comment type="subcellular location">
    <subcellularLocation>
        <location evidence="1">Cell envelope</location>
    </subcellularLocation>
</comment>
<name>A0A3P8K0R8_TSUPA</name>
<feature type="signal peptide" evidence="5">
    <location>
        <begin position="1"/>
        <end position="25"/>
    </location>
</feature>
<feature type="domain" description="Fe/B12 periplasmic-binding" evidence="6">
    <location>
        <begin position="59"/>
        <end position="334"/>
    </location>
</feature>
<dbReference type="PROSITE" id="PS50983">
    <property type="entry name" value="FE_B12_PBP"/>
    <property type="match status" value="1"/>
</dbReference>
<accession>A0A3P8K0R8</accession>
<feature type="chain" id="PRO_5039663603" evidence="5">
    <location>
        <begin position="26"/>
        <end position="334"/>
    </location>
</feature>
<dbReference type="GO" id="GO:0030288">
    <property type="term" value="C:outer membrane-bounded periplasmic space"/>
    <property type="evidence" value="ECO:0007669"/>
    <property type="project" value="TreeGrafter"/>
</dbReference>
<dbReference type="PANTHER" id="PTHR30532">
    <property type="entry name" value="IRON III DICITRATE-BINDING PERIPLASMIC PROTEIN"/>
    <property type="match status" value="1"/>
</dbReference>
<dbReference type="GO" id="GO:1901678">
    <property type="term" value="P:iron coordination entity transport"/>
    <property type="evidence" value="ECO:0007669"/>
    <property type="project" value="UniProtKB-ARBA"/>
</dbReference>
<dbReference type="Gene3D" id="3.40.50.1980">
    <property type="entry name" value="Nitrogenase molybdenum iron protein domain"/>
    <property type="match status" value="2"/>
</dbReference>
<dbReference type="PROSITE" id="PS51257">
    <property type="entry name" value="PROKAR_LIPOPROTEIN"/>
    <property type="match status" value="1"/>
</dbReference>
<gene>
    <name evidence="7" type="primary">fepB</name>
    <name evidence="7" type="ORF">NCTC10741_02215</name>
</gene>
<protein>
    <submittedName>
        <fullName evidence="7">Ferrienterobactin-binding periplasmic protein</fullName>
    </submittedName>
</protein>
<evidence type="ECO:0000256" key="3">
    <source>
        <dbReference type="ARBA" id="ARBA00022448"/>
    </source>
</evidence>
<dbReference type="Proteomes" id="UP000271626">
    <property type="component" value="Chromosome"/>
</dbReference>
<dbReference type="InterPro" id="IPR002491">
    <property type="entry name" value="ABC_transptr_periplasmic_BD"/>
</dbReference>
<evidence type="ECO:0000313" key="7">
    <source>
        <dbReference type="EMBL" id="VDR39079.1"/>
    </source>
</evidence>
<evidence type="ECO:0000256" key="5">
    <source>
        <dbReference type="SAM" id="SignalP"/>
    </source>
</evidence>
<dbReference type="Pfam" id="PF01497">
    <property type="entry name" value="Peripla_BP_2"/>
    <property type="match status" value="1"/>
</dbReference>
<dbReference type="SUPFAM" id="SSF53807">
    <property type="entry name" value="Helical backbone' metal receptor"/>
    <property type="match status" value="1"/>
</dbReference>
<dbReference type="PANTHER" id="PTHR30532:SF24">
    <property type="entry name" value="FERRIC ENTEROBACTIN-BINDING PERIPLASMIC PROTEIN FEPB"/>
    <property type="match status" value="1"/>
</dbReference>
<evidence type="ECO:0000259" key="6">
    <source>
        <dbReference type="PROSITE" id="PS50983"/>
    </source>
</evidence>
<dbReference type="EMBL" id="LR131273">
    <property type="protein sequence ID" value="VDR39079.1"/>
    <property type="molecule type" value="Genomic_DNA"/>
</dbReference>
<evidence type="ECO:0000256" key="4">
    <source>
        <dbReference type="ARBA" id="ARBA00022729"/>
    </source>
</evidence>
<dbReference type="RefSeq" id="WP_249337975.1">
    <property type="nucleotide sequence ID" value="NZ_JAGXOE010000044.1"/>
</dbReference>
<evidence type="ECO:0000256" key="1">
    <source>
        <dbReference type="ARBA" id="ARBA00004196"/>
    </source>
</evidence>
<evidence type="ECO:0000313" key="8">
    <source>
        <dbReference type="Proteomes" id="UP000271626"/>
    </source>
</evidence>
<sequence>MRKGYFMAKHVRYLIALLCAVGLVAGCGGGSTDSGTEASATRTVSTVKGDVTIPVKPKRVVLLNYNLAGYLYDLGLPVVSMVTEYTDRDPAKAQPFDAWKDDFTKAGTKFMHWPAGGYNIEAIAAEKPDLIVGGGLGFPFKQTGDAYDRLKAIAPTLVVDNKLESWNQQFEFLAKAFDQPQVYQDAVKKYDERVAQVKANITPPPGPVAFLSMTAQGKAYGLIENRGVPAEFAKLGIEPAPIFASGKFKPYTAGGDSYEITPEQLPSTVTQPSVFIVGFSGQTFDANSLRSQPVYASLPAFTANRAFDLPYWVQRPDFDKAIATLDVVEKMFKK</sequence>
<proteinExistence type="inferred from homology"/>
<evidence type="ECO:0000256" key="2">
    <source>
        <dbReference type="ARBA" id="ARBA00008814"/>
    </source>
</evidence>
<comment type="similarity">
    <text evidence="2">Belongs to the bacterial solute-binding protein 8 family.</text>
</comment>
<dbReference type="InterPro" id="IPR051313">
    <property type="entry name" value="Bact_iron-sidero_bind"/>
</dbReference>
<keyword evidence="4 5" id="KW-0732">Signal</keyword>
<organism evidence="7 8">
    <name type="scientific">Tsukamurella paurometabola</name>
    <name type="common">Corynebacterium paurometabolum</name>
    <dbReference type="NCBI Taxonomy" id="2061"/>
    <lineage>
        <taxon>Bacteria</taxon>
        <taxon>Bacillati</taxon>
        <taxon>Actinomycetota</taxon>
        <taxon>Actinomycetes</taxon>
        <taxon>Mycobacteriales</taxon>
        <taxon>Tsukamurellaceae</taxon>
        <taxon>Tsukamurella</taxon>
    </lineage>
</organism>
<dbReference type="AlphaFoldDB" id="A0A3P8K0R8"/>